<keyword evidence="2" id="KW-0472">Membrane</keyword>
<dbReference type="PANTHER" id="PTHR30576">
    <property type="entry name" value="COLANIC BIOSYNTHESIS UDP-GLUCOSE LIPID CARRIER TRANSFERASE"/>
    <property type="match status" value="1"/>
</dbReference>
<sequence>MLSLSTSFVEPVQTEVDTVSVPIWIALSKRLLDLVVSGLVVLLVLSWLIPILGLAIRITSPGPMLFIQVRTGRNGRLFRCLKFRTMTYDPNAQFRQATKNDHRVTRIGAFLRKTNIDELPQVLNVLWGDMSLVGPRPHAIQHDAQFWNAIPGYGYRYAIKPGITGLAQVRGCRGETSHISQMAHRVRLDKFYIQKQSVFLDIKICWWTVTAMFKGDKKAW</sequence>
<dbReference type="RefSeq" id="WP_129600327.1">
    <property type="nucleotide sequence ID" value="NZ_SBLB01000001.1"/>
</dbReference>
<comment type="similarity">
    <text evidence="1">Belongs to the bacterial sugar transferase family.</text>
</comment>
<organism evidence="4 5">
    <name type="scientific">Spirosoma sordidisoli</name>
    <dbReference type="NCBI Taxonomy" id="2502893"/>
    <lineage>
        <taxon>Bacteria</taxon>
        <taxon>Pseudomonadati</taxon>
        <taxon>Bacteroidota</taxon>
        <taxon>Cytophagia</taxon>
        <taxon>Cytophagales</taxon>
        <taxon>Cytophagaceae</taxon>
        <taxon>Spirosoma</taxon>
    </lineage>
</organism>
<evidence type="ECO:0000313" key="4">
    <source>
        <dbReference type="EMBL" id="RYC71471.1"/>
    </source>
</evidence>
<feature type="domain" description="Bacterial sugar transferase" evidence="3">
    <location>
        <begin position="29"/>
        <end position="214"/>
    </location>
</feature>
<dbReference type="Pfam" id="PF02397">
    <property type="entry name" value="Bac_transf"/>
    <property type="match status" value="1"/>
</dbReference>
<evidence type="ECO:0000259" key="3">
    <source>
        <dbReference type="Pfam" id="PF02397"/>
    </source>
</evidence>
<dbReference type="Proteomes" id="UP000290407">
    <property type="component" value="Unassembled WGS sequence"/>
</dbReference>
<reference evidence="4 5" key="1">
    <citation type="submission" date="2019-01" db="EMBL/GenBank/DDBJ databases">
        <title>Spirosoma flava sp. nov., a propanil-degrading bacterium isolated from herbicide-contaminated soil.</title>
        <authorList>
            <person name="Zhang L."/>
            <person name="Jiang J.-D."/>
        </authorList>
    </citation>
    <scope>NUCLEOTIDE SEQUENCE [LARGE SCALE GENOMIC DNA]</scope>
    <source>
        <strain evidence="4 5">TY50</strain>
    </source>
</reference>
<evidence type="ECO:0000256" key="1">
    <source>
        <dbReference type="ARBA" id="ARBA00006464"/>
    </source>
</evidence>
<name>A0A4Q2UU42_9BACT</name>
<dbReference type="EMBL" id="SBLB01000001">
    <property type="protein sequence ID" value="RYC71471.1"/>
    <property type="molecule type" value="Genomic_DNA"/>
</dbReference>
<gene>
    <name evidence="4" type="ORF">EQG79_04830</name>
</gene>
<keyword evidence="2" id="KW-1133">Transmembrane helix</keyword>
<evidence type="ECO:0000256" key="2">
    <source>
        <dbReference type="SAM" id="Phobius"/>
    </source>
</evidence>
<dbReference type="GO" id="GO:0016780">
    <property type="term" value="F:phosphotransferase activity, for other substituted phosphate groups"/>
    <property type="evidence" value="ECO:0007669"/>
    <property type="project" value="TreeGrafter"/>
</dbReference>
<dbReference type="AlphaFoldDB" id="A0A4Q2UU42"/>
<comment type="caution">
    <text evidence="4">The sequence shown here is derived from an EMBL/GenBank/DDBJ whole genome shotgun (WGS) entry which is preliminary data.</text>
</comment>
<dbReference type="InterPro" id="IPR003362">
    <property type="entry name" value="Bact_transf"/>
</dbReference>
<keyword evidence="2" id="KW-0812">Transmembrane</keyword>
<keyword evidence="4" id="KW-0808">Transferase</keyword>
<feature type="transmembrane region" description="Helical" evidence="2">
    <location>
        <begin position="34"/>
        <end position="56"/>
    </location>
</feature>
<accession>A0A4Q2UU42</accession>
<evidence type="ECO:0000313" key="5">
    <source>
        <dbReference type="Proteomes" id="UP000290407"/>
    </source>
</evidence>
<proteinExistence type="inferred from homology"/>
<keyword evidence="5" id="KW-1185">Reference proteome</keyword>
<protein>
    <submittedName>
        <fullName evidence="4">Sugar transferase</fullName>
    </submittedName>
</protein>
<dbReference type="PANTHER" id="PTHR30576:SF0">
    <property type="entry name" value="UNDECAPRENYL-PHOSPHATE N-ACETYLGALACTOSAMINYL 1-PHOSPHATE TRANSFERASE-RELATED"/>
    <property type="match status" value="1"/>
</dbReference>